<evidence type="ECO:0000259" key="5">
    <source>
        <dbReference type="Pfam" id="PF17384"/>
    </source>
</evidence>
<dbReference type="HAMAP" id="MF_01077">
    <property type="entry name" value="RimP"/>
    <property type="match status" value="1"/>
</dbReference>
<organism evidence="6 7">
    <name type="scientific">Caldicoprobacter faecalis</name>
    <dbReference type="NCBI Taxonomy" id="937334"/>
    <lineage>
        <taxon>Bacteria</taxon>
        <taxon>Bacillati</taxon>
        <taxon>Bacillota</taxon>
        <taxon>Clostridia</taxon>
        <taxon>Caldicoprobacterales</taxon>
        <taxon>Caldicoprobacteraceae</taxon>
        <taxon>Caldicoprobacter</taxon>
    </lineage>
</organism>
<dbReference type="EMBL" id="FOXR01000001">
    <property type="protein sequence ID" value="SFP60747.1"/>
    <property type="molecule type" value="Genomic_DNA"/>
</dbReference>
<dbReference type="GO" id="GO:0005829">
    <property type="term" value="C:cytosol"/>
    <property type="evidence" value="ECO:0007669"/>
    <property type="project" value="TreeGrafter"/>
</dbReference>
<evidence type="ECO:0000256" key="3">
    <source>
        <dbReference type="HAMAP-Rule" id="MF_01077"/>
    </source>
</evidence>
<reference evidence="6 7" key="1">
    <citation type="submission" date="2016-10" db="EMBL/GenBank/DDBJ databases">
        <authorList>
            <person name="de Groot N.N."/>
        </authorList>
    </citation>
    <scope>NUCLEOTIDE SEQUENCE [LARGE SCALE GENOMIC DNA]</scope>
    <source>
        <strain evidence="6 7">DSM 20678</strain>
    </source>
</reference>
<proteinExistence type="inferred from homology"/>
<protein>
    <recommendedName>
        <fullName evidence="3">Ribosome maturation factor RimP</fullName>
    </recommendedName>
</protein>
<evidence type="ECO:0000256" key="2">
    <source>
        <dbReference type="ARBA" id="ARBA00022517"/>
    </source>
</evidence>
<dbReference type="OrthoDB" id="9805006at2"/>
<dbReference type="NCBIfam" id="NF000928">
    <property type="entry name" value="PRK00092.1-2"/>
    <property type="match status" value="1"/>
</dbReference>
<dbReference type="Gene3D" id="2.30.30.180">
    <property type="entry name" value="Ribosome maturation factor RimP, C-terminal domain"/>
    <property type="match status" value="1"/>
</dbReference>
<evidence type="ECO:0000256" key="1">
    <source>
        <dbReference type="ARBA" id="ARBA00022490"/>
    </source>
</evidence>
<dbReference type="InterPro" id="IPR028998">
    <property type="entry name" value="RimP_C"/>
</dbReference>
<dbReference type="Gene3D" id="3.30.300.70">
    <property type="entry name" value="RimP-like superfamily, N-terminal"/>
    <property type="match status" value="1"/>
</dbReference>
<feature type="domain" description="Ribosome maturation factor RimP N-terminal" evidence="4">
    <location>
        <begin position="14"/>
        <end position="85"/>
    </location>
</feature>
<gene>
    <name evidence="3" type="primary">rimP</name>
    <name evidence="6" type="ORF">SAMN05444406_10176</name>
</gene>
<keyword evidence="2 3" id="KW-0690">Ribosome biogenesis</keyword>
<dbReference type="InterPro" id="IPR036847">
    <property type="entry name" value="RimP_C_sf"/>
</dbReference>
<dbReference type="GO" id="GO:0000028">
    <property type="term" value="P:ribosomal small subunit assembly"/>
    <property type="evidence" value="ECO:0007669"/>
    <property type="project" value="TreeGrafter"/>
</dbReference>
<comment type="similarity">
    <text evidence="3">Belongs to the RimP family.</text>
</comment>
<feature type="domain" description="Ribosome maturation factor RimP C-terminal" evidence="5">
    <location>
        <begin position="88"/>
        <end position="151"/>
    </location>
</feature>
<evidence type="ECO:0000259" key="4">
    <source>
        <dbReference type="Pfam" id="PF02576"/>
    </source>
</evidence>
<dbReference type="InterPro" id="IPR035956">
    <property type="entry name" value="RimP_N_sf"/>
</dbReference>
<sequence>MAHNKVEQVVEELARPILEELNYELVDIEYKKEGGSWFLRFYLDKPGGITLDDCQIFSERISELLDQVDPIPHRYYLEVSSPGLDRPLKRDEDFKRYKGHRVHVKLYKSVNGEKNYYGELVGLENGNIVIQDGECTYSFPRENVAMVRLVVNI</sequence>
<comment type="function">
    <text evidence="3">Required for maturation of 30S ribosomal subunits.</text>
</comment>
<name>A0A1I5RQR1_9FIRM</name>
<dbReference type="RefSeq" id="WP_025746629.1">
    <property type="nucleotide sequence ID" value="NZ_FOXR01000001.1"/>
</dbReference>
<keyword evidence="7" id="KW-1185">Reference proteome</keyword>
<dbReference type="STRING" id="937334.SAMN05444406_10176"/>
<dbReference type="InterPro" id="IPR028989">
    <property type="entry name" value="RimP_N"/>
</dbReference>
<dbReference type="PANTHER" id="PTHR33867:SF1">
    <property type="entry name" value="RIBOSOME MATURATION FACTOR RIMP"/>
    <property type="match status" value="1"/>
</dbReference>
<dbReference type="Proteomes" id="UP000198577">
    <property type="component" value="Unassembled WGS sequence"/>
</dbReference>
<keyword evidence="1 3" id="KW-0963">Cytoplasm</keyword>
<dbReference type="GO" id="GO:0006412">
    <property type="term" value="P:translation"/>
    <property type="evidence" value="ECO:0007669"/>
    <property type="project" value="TreeGrafter"/>
</dbReference>
<dbReference type="FunFam" id="3.30.300.70:FF:000001">
    <property type="entry name" value="Ribosome maturation factor RimP"/>
    <property type="match status" value="1"/>
</dbReference>
<dbReference type="SUPFAM" id="SSF74942">
    <property type="entry name" value="YhbC-like, C-terminal domain"/>
    <property type="match status" value="1"/>
</dbReference>
<dbReference type="Pfam" id="PF02576">
    <property type="entry name" value="RimP_N"/>
    <property type="match status" value="1"/>
</dbReference>
<dbReference type="InterPro" id="IPR003728">
    <property type="entry name" value="Ribosome_maturation_RimP"/>
</dbReference>
<evidence type="ECO:0000313" key="6">
    <source>
        <dbReference type="EMBL" id="SFP60747.1"/>
    </source>
</evidence>
<dbReference type="SUPFAM" id="SSF75420">
    <property type="entry name" value="YhbC-like, N-terminal domain"/>
    <property type="match status" value="1"/>
</dbReference>
<accession>A0A1I5RQR1</accession>
<dbReference type="CDD" id="cd01734">
    <property type="entry name" value="YlxS_C"/>
    <property type="match status" value="1"/>
</dbReference>
<dbReference type="PANTHER" id="PTHR33867">
    <property type="entry name" value="RIBOSOME MATURATION FACTOR RIMP"/>
    <property type="match status" value="1"/>
</dbReference>
<comment type="subcellular location">
    <subcellularLocation>
        <location evidence="3">Cytoplasm</location>
    </subcellularLocation>
</comment>
<dbReference type="AlphaFoldDB" id="A0A1I5RQR1"/>
<evidence type="ECO:0000313" key="7">
    <source>
        <dbReference type="Proteomes" id="UP000198577"/>
    </source>
</evidence>
<dbReference type="Pfam" id="PF17384">
    <property type="entry name" value="DUF150_C"/>
    <property type="match status" value="1"/>
</dbReference>